<evidence type="ECO:0000313" key="4">
    <source>
        <dbReference type="EMBL" id="KAJ0966131.1"/>
    </source>
</evidence>
<organism evidence="4 5">
    <name type="scientific">Dioscorea zingiberensis</name>
    <dbReference type="NCBI Taxonomy" id="325984"/>
    <lineage>
        <taxon>Eukaryota</taxon>
        <taxon>Viridiplantae</taxon>
        <taxon>Streptophyta</taxon>
        <taxon>Embryophyta</taxon>
        <taxon>Tracheophyta</taxon>
        <taxon>Spermatophyta</taxon>
        <taxon>Magnoliopsida</taxon>
        <taxon>Liliopsida</taxon>
        <taxon>Dioscoreales</taxon>
        <taxon>Dioscoreaceae</taxon>
        <taxon>Dioscorea</taxon>
    </lineage>
</organism>
<evidence type="ECO:0000256" key="1">
    <source>
        <dbReference type="ARBA" id="ARBA00022737"/>
    </source>
</evidence>
<dbReference type="PANTHER" id="PTHR24186:SF50">
    <property type="entry name" value="ANKYRIN REPEAT-CONTAINING PROTEIN ITN1-LIKE ISOFORM X1"/>
    <property type="match status" value="1"/>
</dbReference>
<evidence type="ECO:0000256" key="3">
    <source>
        <dbReference type="PROSITE-ProRule" id="PRU00023"/>
    </source>
</evidence>
<evidence type="ECO:0000313" key="5">
    <source>
        <dbReference type="Proteomes" id="UP001085076"/>
    </source>
</evidence>
<keyword evidence="5" id="KW-1185">Reference proteome</keyword>
<dbReference type="InterPro" id="IPR036770">
    <property type="entry name" value="Ankyrin_rpt-contain_sf"/>
</dbReference>
<dbReference type="GO" id="GO:0005886">
    <property type="term" value="C:plasma membrane"/>
    <property type="evidence" value="ECO:0007669"/>
    <property type="project" value="TreeGrafter"/>
</dbReference>
<dbReference type="Proteomes" id="UP001085076">
    <property type="component" value="Miscellaneous, Linkage group lg08"/>
</dbReference>
<dbReference type="Gene3D" id="1.25.40.20">
    <property type="entry name" value="Ankyrin repeat-containing domain"/>
    <property type="match status" value="2"/>
</dbReference>
<dbReference type="SUPFAM" id="SSF48403">
    <property type="entry name" value="Ankyrin repeat"/>
    <property type="match status" value="2"/>
</dbReference>
<dbReference type="Pfam" id="PF12796">
    <property type="entry name" value="Ank_2"/>
    <property type="match status" value="2"/>
</dbReference>
<dbReference type="PROSITE" id="PS50297">
    <property type="entry name" value="ANK_REP_REGION"/>
    <property type="match status" value="1"/>
</dbReference>
<dbReference type="PROSITE" id="PS50088">
    <property type="entry name" value="ANK_REPEAT"/>
    <property type="match status" value="1"/>
</dbReference>
<keyword evidence="2 3" id="KW-0040">ANK repeat</keyword>
<name>A0A9D5C3P5_9LILI</name>
<accession>A0A9D5C3P5</accession>
<protein>
    <submittedName>
        <fullName evidence="4">Uncharacterized protein</fullName>
    </submittedName>
</protein>
<keyword evidence="1" id="KW-0677">Repeat</keyword>
<dbReference type="AlphaFoldDB" id="A0A9D5C3P5"/>
<dbReference type="EMBL" id="JAGGNH010000008">
    <property type="protein sequence ID" value="KAJ0966131.1"/>
    <property type="molecule type" value="Genomic_DNA"/>
</dbReference>
<dbReference type="OrthoDB" id="1916412at2759"/>
<proteinExistence type="predicted"/>
<gene>
    <name evidence="4" type="ORF">J5N97_027269</name>
</gene>
<reference evidence="4" key="2">
    <citation type="journal article" date="2022" name="Hortic Res">
        <title>The genome of Dioscorea zingiberensis sheds light on the biosynthesis, origin and evolution of the medicinally important diosgenin saponins.</title>
        <authorList>
            <person name="Li Y."/>
            <person name="Tan C."/>
            <person name="Li Z."/>
            <person name="Guo J."/>
            <person name="Li S."/>
            <person name="Chen X."/>
            <person name="Wang C."/>
            <person name="Dai X."/>
            <person name="Yang H."/>
            <person name="Song W."/>
            <person name="Hou L."/>
            <person name="Xu J."/>
            <person name="Tong Z."/>
            <person name="Xu A."/>
            <person name="Yuan X."/>
            <person name="Wang W."/>
            <person name="Yang Q."/>
            <person name="Chen L."/>
            <person name="Sun Z."/>
            <person name="Wang K."/>
            <person name="Pan B."/>
            <person name="Chen J."/>
            <person name="Bao Y."/>
            <person name="Liu F."/>
            <person name="Qi X."/>
            <person name="Gang D.R."/>
            <person name="Wen J."/>
            <person name="Li J."/>
        </authorList>
    </citation>
    <scope>NUCLEOTIDE SEQUENCE</scope>
    <source>
        <strain evidence="4">Dzin_1.0</strain>
    </source>
</reference>
<dbReference type="PANTHER" id="PTHR24186">
    <property type="entry name" value="PROTEIN PHOSPHATASE 1 REGULATORY SUBUNIT"/>
    <property type="match status" value="1"/>
</dbReference>
<sequence length="465" mass="51044">MSAFAGVYGREMRPQRRHMDIGLFKAARSGDVQAFRLSTTPTDHSVEQLPSCHDFEATVVIHAAAEYSKEIIFGVTVGGNTVLHIAAQHGHLDFATEVCRLEPSLVAAVNTRLETPLHCCAKAGHDHIVSLIIDTARSGRDEGDYDWLDVLRARNVHGETALHEALRFGHELVAKKLIEADNELASFVSEGMSISSPAHDMSKHTTTDNKQLISADHVGLPFPVTDTSMSPLYLAVMTKSESAVEALLQLDSSAFSGPGGRTALHAAVVTPCQKMITRKILKWKPVLGRVVDESHSTPLHYAAADGNQEMARILLKHDPSTAYISDKDGYFPIHVAAGMDHVNVICEILDQCPDSCELVDHNGRSFLHVAIERSSRGFSVVELIVNRKKRDLEMLLNQRDNYGNTPMHLAVSRDIRHLLTAFTQLLKKNIAKISIMNNLGLTPLDLSILSLKSKPGMGLKMPVKL</sequence>
<dbReference type="SMART" id="SM00248">
    <property type="entry name" value="ANK"/>
    <property type="match status" value="8"/>
</dbReference>
<evidence type="ECO:0000256" key="2">
    <source>
        <dbReference type="ARBA" id="ARBA00023043"/>
    </source>
</evidence>
<dbReference type="InterPro" id="IPR002110">
    <property type="entry name" value="Ankyrin_rpt"/>
</dbReference>
<comment type="caution">
    <text evidence="4">The sequence shown here is derived from an EMBL/GenBank/DDBJ whole genome shotgun (WGS) entry which is preliminary data.</text>
</comment>
<reference evidence="4" key="1">
    <citation type="submission" date="2021-03" db="EMBL/GenBank/DDBJ databases">
        <authorList>
            <person name="Li Z."/>
            <person name="Yang C."/>
        </authorList>
    </citation>
    <scope>NUCLEOTIDE SEQUENCE</scope>
    <source>
        <strain evidence="4">Dzin_1.0</strain>
        <tissue evidence="4">Leaf</tissue>
    </source>
</reference>
<feature type="repeat" description="ANK" evidence="3">
    <location>
        <begin position="294"/>
        <end position="326"/>
    </location>
</feature>